<keyword evidence="1" id="KW-0597">Phosphoprotein</keyword>
<dbReference type="Pfam" id="PF01627">
    <property type="entry name" value="Hpt"/>
    <property type="match status" value="1"/>
</dbReference>
<evidence type="ECO:0000313" key="3">
    <source>
        <dbReference type="EMBL" id="PFH59987.1"/>
    </source>
</evidence>
<name>A0A2A9PGH7_OPHUN</name>
<dbReference type="InterPro" id="IPR036641">
    <property type="entry name" value="HPT_dom_sf"/>
</dbReference>
<feature type="domain" description="HPt" evidence="2">
    <location>
        <begin position="124"/>
        <end position="229"/>
    </location>
</feature>
<evidence type="ECO:0000259" key="2">
    <source>
        <dbReference type="PROSITE" id="PS50894"/>
    </source>
</evidence>
<reference evidence="3 4" key="1">
    <citation type="journal article" date="2015" name="BMC Genomics">
        <title>Gene expression during zombie ant biting behavior reflects the complexity underlying fungal parasitic behavioral manipulation.</title>
        <authorList>
            <person name="de Bekker C."/>
            <person name="Ohm R.A."/>
            <person name="Loreto R.G."/>
            <person name="Sebastian A."/>
            <person name="Albert I."/>
            <person name="Merrow M."/>
            <person name="Brachmann A."/>
            <person name="Hughes D.P."/>
        </authorList>
    </citation>
    <scope>NUCLEOTIDE SEQUENCE [LARGE SCALE GENOMIC DNA]</scope>
    <source>
        <strain evidence="3 4">SC16a</strain>
    </source>
</reference>
<proteinExistence type="predicted"/>
<dbReference type="Proteomes" id="UP000037136">
    <property type="component" value="Unassembled WGS sequence"/>
</dbReference>
<dbReference type="GO" id="GO:0005634">
    <property type="term" value="C:nucleus"/>
    <property type="evidence" value="ECO:0007669"/>
    <property type="project" value="TreeGrafter"/>
</dbReference>
<dbReference type="PANTHER" id="PTHR28242">
    <property type="entry name" value="PHOSPHORELAY INTERMEDIATE PROTEIN YPD1"/>
    <property type="match status" value="1"/>
</dbReference>
<gene>
    <name evidence="3" type="ORF">XA68_11601</name>
</gene>
<dbReference type="EMBL" id="LAZP02000159">
    <property type="protein sequence ID" value="PFH59987.1"/>
    <property type="molecule type" value="Genomic_DNA"/>
</dbReference>
<dbReference type="PANTHER" id="PTHR28242:SF52">
    <property type="entry name" value="PHOSPHORELAY INTERMEDIATE PROTEIN YPD1"/>
    <property type="match status" value="1"/>
</dbReference>
<dbReference type="CDD" id="cd00088">
    <property type="entry name" value="HPT"/>
    <property type="match status" value="1"/>
</dbReference>
<dbReference type="InterPro" id="IPR008207">
    <property type="entry name" value="Sig_transdc_His_kin_Hpt_dom"/>
</dbReference>
<organism evidence="3 4">
    <name type="scientific">Ophiocordyceps unilateralis</name>
    <name type="common">Zombie-ant fungus</name>
    <name type="synonym">Torrubia unilateralis</name>
    <dbReference type="NCBI Taxonomy" id="268505"/>
    <lineage>
        <taxon>Eukaryota</taxon>
        <taxon>Fungi</taxon>
        <taxon>Dikarya</taxon>
        <taxon>Ascomycota</taxon>
        <taxon>Pezizomycotina</taxon>
        <taxon>Sordariomycetes</taxon>
        <taxon>Hypocreomycetidae</taxon>
        <taxon>Hypocreales</taxon>
        <taxon>Ophiocordycipitaceae</taxon>
        <taxon>Ophiocordyceps</taxon>
    </lineage>
</organism>
<dbReference type="GO" id="GO:0000160">
    <property type="term" value="P:phosphorelay signal transduction system"/>
    <property type="evidence" value="ECO:0007669"/>
    <property type="project" value="InterPro"/>
</dbReference>
<dbReference type="Gene3D" id="1.20.120.160">
    <property type="entry name" value="HPT domain"/>
    <property type="match status" value="1"/>
</dbReference>
<accession>A0A2A9PGH7</accession>
<feature type="modified residue" description="Phosphohistidine" evidence="1">
    <location>
        <position position="163"/>
    </location>
</feature>
<reference evidence="3 4" key="2">
    <citation type="journal article" date="2017" name="Sci. Rep.">
        <title>Ant-infecting Ophiocordyceps genomes reveal a high diversity of potential behavioral manipulation genes and a possible major role for enterotoxins.</title>
        <authorList>
            <person name="de Bekker C."/>
            <person name="Ohm R.A."/>
            <person name="Evans H.C."/>
            <person name="Brachmann A."/>
            <person name="Hughes D.P."/>
        </authorList>
    </citation>
    <scope>NUCLEOTIDE SEQUENCE [LARGE SCALE GENOMIC DNA]</scope>
    <source>
        <strain evidence="3 4">SC16a</strain>
    </source>
</reference>
<dbReference type="PROSITE" id="PS50894">
    <property type="entry name" value="HPT"/>
    <property type="match status" value="1"/>
</dbReference>
<dbReference type="OrthoDB" id="1673781at2759"/>
<comment type="caution">
    <text evidence="3">The sequence shown here is derived from an EMBL/GenBank/DDBJ whole genome shotgun (WGS) entry which is preliminary data.</text>
</comment>
<dbReference type="AlphaFoldDB" id="A0A2A9PGH7"/>
<sequence length="240" mass="26827">MPHYVAGAFSSSLPPSLFCATSQLLPVETPCSSFSHLLCLSRHVTTRELPHTPAAPRRHRATRRRATEGFDELPLPLPRRRHRVAVTMAPVEDKSLEDGLNQMLGNAVDMNTFNQILEMDEPGDREFSSSIVFSFFNQAEETFESMDKALEKKDLEKLAGLGHFLKGSSATLGLVKVRDGCEKIERYGKNENADGSTEPDSGLCLKHISEALVTVKIDYKDVERILKRYYEGDKLKSDDA</sequence>
<dbReference type="InterPro" id="IPR045871">
    <property type="entry name" value="AHP1-5/YPD1"/>
</dbReference>
<dbReference type="GO" id="GO:0005737">
    <property type="term" value="C:cytoplasm"/>
    <property type="evidence" value="ECO:0007669"/>
    <property type="project" value="TreeGrafter"/>
</dbReference>
<evidence type="ECO:0000313" key="4">
    <source>
        <dbReference type="Proteomes" id="UP000037136"/>
    </source>
</evidence>
<dbReference type="SUPFAM" id="SSF47226">
    <property type="entry name" value="Histidine-containing phosphotransfer domain, HPT domain"/>
    <property type="match status" value="1"/>
</dbReference>
<dbReference type="GO" id="GO:0043424">
    <property type="term" value="F:protein histidine kinase binding"/>
    <property type="evidence" value="ECO:0007669"/>
    <property type="project" value="InterPro"/>
</dbReference>
<dbReference type="STRING" id="268505.A0A2A9PGH7"/>
<dbReference type="GO" id="GO:0009927">
    <property type="term" value="F:histidine phosphotransfer kinase activity"/>
    <property type="evidence" value="ECO:0007669"/>
    <property type="project" value="InterPro"/>
</dbReference>
<protein>
    <recommendedName>
        <fullName evidence="2">HPt domain-containing protein</fullName>
    </recommendedName>
</protein>
<keyword evidence="4" id="KW-1185">Reference proteome</keyword>
<evidence type="ECO:0000256" key="1">
    <source>
        <dbReference type="PROSITE-ProRule" id="PRU00110"/>
    </source>
</evidence>